<comment type="caution">
    <text evidence="3">The sequence shown here is derived from an EMBL/GenBank/DDBJ whole genome shotgun (WGS) entry which is preliminary data.</text>
</comment>
<name>A0A9N9G7M1_9GLOM</name>
<feature type="domain" description="Hypervirulence associated protein TUDOR" evidence="2">
    <location>
        <begin position="22"/>
        <end position="75"/>
    </location>
</feature>
<evidence type="ECO:0000313" key="4">
    <source>
        <dbReference type="Proteomes" id="UP000789396"/>
    </source>
</evidence>
<dbReference type="InterPro" id="IPR021331">
    <property type="entry name" value="Hva1_TUDOR"/>
</dbReference>
<gene>
    <name evidence="3" type="ORF">RFULGI_LOCUS5928</name>
</gene>
<protein>
    <submittedName>
        <fullName evidence="3">2924_t:CDS:1</fullName>
    </submittedName>
</protein>
<dbReference type="OrthoDB" id="10052172at2759"/>
<accession>A0A9N9G7M1</accession>
<feature type="region of interest" description="Disordered" evidence="1">
    <location>
        <begin position="1"/>
        <end position="31"/>
    </location>
</feature>
<evidence type="ECO:0000256" key="1">
    <source>
        <dbReference type="SAM" id="MobiDB-lite"/>
    </source>
</evidence>
<sequence>MPIQKAGEKVATTVKKEDLHPGQKVRYHPVGGGMQLTEGIVKKIVTHSEVAGDTQKTVKASEEEPRVVIENLHTRKNIEEILEQEATEGTREETVA</sequence>
<proteinExistence type="predicted"/>
<dbReference type="AlphaFoldDB" id="A0A9N9G7M1"/>
<dbReference type="EMBL" id="CAJVPZ010007194">
    <property type="protein sequence ID" value="CAG8583033.1"/>
    <property type="molecule type" value="Genomic_DNA"/>
</dbReference>
<evidence type="ECO:0000313" key="3">
    <source>
        <dbReference type="EMBL" id="CAG8583033.1"/>
    </source>
</evidence>
<dbReference type="Pfam" id="PF11160">
    <property type="entry name" value="Hva1_TUDOR"/>
    <property type="match status" value="1"/>
</dbReference>
<keyword evidence="4" id="KW-1185">Reference proteome</keyword>
<evidence type="ECO:0000259" key="2">
    <source>
        <dbReference type="Pfam" id="PF11160"/>
    </source>
</evidence>
<reference evidence="3" key="1">
    <citation type="submission" date="2021-06" db="EMBL/GenBank/DDBJ databases">
        <authorList>
            <person name="Kallberg Y."/>
            <person name="Tangrot J."/>
            <person name="Rosling A."/>
        </authorList>
    </citation>
    <scope>NUCLEOTIDE SEQUENCE</scope>
    <source>
        <strain evidence="3">IN212</strain>
    </source>
</reference>
<dbReference type="Proteomes" id="UP000789396">
    <property type="component" value="Unassembled WGS sequence"/>
</dbReference>
<organism evidence="3 4">
    <name type="scientific">Racocetra fulgida</name>
    <dbReference type="NCBI Taxonomy" id="60492"/>
    <lineage>
        <taxon>Eukaryota</taxon>
        <taxon>Fungi</taxon>
        <taxon>Fungi incertae sedis</taxon>
        <taxon>Mucoromycota</taxon>
        <taxon>Glomeromycotina</taxon>
        <taxon>Glomeromycetes</taxon>
        <taxon>Diversisporales</taxon>
        <taxon>Gigasporaceae</taxon>
        <taxon>Racocetra</taxon>
    </lineage>
</organism>